<dbReference type="Proteomes" id="UP000230161">
    <property type="component" value="Unassembled WGS sequence"/>
</dbReference>
<proteinExistence type="inferred from homology"/>
<evidence type="ECO:0000313" key="11">
    <source>
        <dbReference type="Proteomes" id="UP000230161"/>
    </source>
</evidence>
<organism evidence="10 11">
    <name type="scientific">Compostimonas suwonensis</name>
    <dbReference type="NCBI Taxonomy" id="1048394"/>
    <lineage>
        <taxon>Bacteria</taxon>
        <taxon>Bacillati</taxon>
        <taxon>Actinomycetota</taxon>
        <taxon>Actinomycetes</taxon>
        <taxon>Micrococcales</taxon>
        <taxon>Microbacteriaceae</taxon>
        <taxon>Compostimonas</taxon>
    </lineage>
</organism>
<dbReference type="InterPro" id="IPR012338">
    <property type="entry name" value="Beta-lactam/transpept-like"/>
</dbReference>
<dbReference type="OrthoDB" id="5241551at2"/>
<dbReference type="EMBL" id="PGFB01000002">
    <property type="protein sequence ID" value="PJJ63530.1"/>
    <property type="molecule type" value="Genomic_DNA"/>
</dbReference>
<dbReference type="Pfam" id="PF00768">
    <property type="entry name" value="Peptidase_S11"/>
    <property type="match status" value="1"/>
</dbReference>
<evidence type="ECO:0000256" key="7">
    <source>
        <dbReference type="PIRSR" id="PIRSR618044-1"/>
    </source>
</evidence>
<keyword evidence="4" id="KW-0133">Cell shape</keyword>
<feature type="active site" evidence="7">
    <location>
        <position position="156"/>
    </location>
</feature>
<dbReference type="GO" id="GO:0071555">
    <property type="term" value="P:cell wall organization"/>
    <property type="evidence" value="ECO:0007669"/>
    <property type="project" value="UniProtKB-KW"/>
</dbReference>
<evidence type="ECO:0000256" key="5">
    <source>
        <dbReference type="ARBA" id="ARBA00022984"/>
    </source>
</evidence>
<keyword evidence="11" id="KW-1185">Reference proteome</keyword>
<keyword evidence="6" id="KW-0961">Cell wall biogenesis/degradation</keyword>
<evidence type="ECO:0000313" key="10">
    <source>
        <dbReference type="EMBL" id="PJJ63530.1"/>
    </source>
</evidence>
<dbReference type="InterPro" id="IPR018044">
    <property type="entry name" value="Peptidase_S11"/>
</dbReference>
<keyword evidence="5" id="KW-0573">Peptidoglycan synthesis</keyword>
<evidence type="ECO:0000259" key="9">
    <source>
        <dbReference type="Pfam" id="PF00768"/>
    </source>
</evidence>
<evidence type="ECO:0000256" key="4">
    <source>
        <dbReference type="ARBA" id="ARBA00022960"/>
    </source>
</evidence>
<keyword evidence="2" id="KW-0732">Signal</keyword>
<dbReference type="GO" id="GO:0008360">
    <property type="term" value="P:regulation of cell shape"/>
    <property type="evidence" value="ECO:0007669"/>
    <property type="project" value="UniProtKB-KW"/>
</dbReference>
<evidence type="ECO:0000256" key="6">
    <source>
        <dbReference type="ARBA" id="ARBA00023316"/>
    </source>
</evidence>
<dbReference type="RefSeq" id="WP_100344017.1">
    <property type="nucleotide sequence ID" value="NZ_PGFB01000002.1"/>
</dbReference>
<dbReference type="GO" id="GO:0009002">
    <property type="term" value="F:serine-type D-Ala-D-Ala carboxypeptidase activity"/>
    <property type="evidence" value="ECO:0007669"/>
    <property type="project" value="InterPro"/>
</dbReference>
<gene>
    <name evidence="10" type="ORF">CLV54_1200</name>
</gene>
<dbReference type="SUPFAM" id="SSF56601">
    <property type="entry name" value="beta-lactamase/transpeptidase-like"/>
    <property type="match status" value="1"/>
</dbReference>
<feature type="domain" description="Peptidase S11 D-alanyl-D-alanine carboxypeptidase A N-terminal" evidence="9">
    <location>
        <begin position="84"/>
        <end position="272"/>
    </location>
</feature>
<dbReference type="GO" id="GO:0009252">
    <property type="term" value="P:peptidoglycan biosynthetic process"/>
    <property type="evidence" value="ECO:0007669"/>
    <property type="project" value="UniProtKB-KW"/>
</dbReference>
<dbReference type="PRINTS" id="PR00725">
    <property type="entry name" value="DADACBPTASE1"/>
</dbReference>
<evidence type="ECO:0000256" key="8">
    <source>
        <dbReference type="RuleBase" id="RU004016"/>
    </source>
</evidence>
<dbReference type="Gene3D" id="3.40.710.10">
    <property type="entry name" value="DD-peptidase/beta-lactamase superfamily"/>
    <property type="match status" value="1"/>
</dbReference>
<name>A0A2M9BZQ6_9MICO</name>
<keyword evidence="10" id="KW-0645">Protease</keyword>
<evidence type="ECO:0000256" key="1">
    <source>
        <dbReference type="ARBA" id="ARBA00007164"/>
    </source>
</evidence>
<accession>A0A2M9BZQ6</accession>
<reference evidence="10 11" key="1">
    <citation type="submission" date="2017-11" db="EMBL/GenBank/DDBJ databases">
        <title>Genomic Encyclopedia of Archaeal and Bacterial Type Strains, Phase II (KMG-II): From Individual Species to Whole Genera.</title>
        <authorList>
            <person name="Goeker M."/>
        </authorList>
    </citation>
    <scope>NUCLEOTIDE SEQUENCE [LARGE SCALE GENOMIC DNA]</scope>
    <source>
        <strain evidence="10 11">DSM 25625</strain>
    </source>
</reference>
<evidence type="ECO:0000256" key="3">
    <source>
        <dbReference type="ARBA" id="ARBA00022801"/>
    </source>
</evidence>
<sequence length="415" mass="42749">MTTTRAGRTIGIIIGTLAILAVGVYGPATLLGPLPAVSATPITPPASQTQLSPPVMPAEGASAVTLTAGGTDAAPLAVAGVPDAVPIASIAKIVTALVVLDAKPVEPGRTGPAITITNDDYQSYIGYSADDARAVIVFAGEVWTEREMLQAMLLGSSNNHADSLARWAYGSVDGFLEAANAWLTKNGLTTIHLADATGLSEQSVGTASDLARLAALAMGDPTIAEILANPTSALVNNRGVENTTAYLDDQGITGISRSYTDAAGVCFLFAATVPTQTASLTFYGAFVREPDYDTLTSDLEALMASATAGISDVAVVEEGTPYVTFTALWGDTASGVASLSKVEPSWTTKELTASVTTEEFSTGVTGRKVGRVSFETGDGEFSVPLELDRAIRDPGPGWRLLNPIPVIGALIDSQQ</sequence>
<dbReference type="AlphaFoldDB" id="A0A2M9BZQ6"/>
<comment type="similarity">
    <text evidence="1 8">Belongs to the peptidase S11 family.</text>
</comment>
<keyword evidence="10" id="KW-0121">Carboxypeptidase</keyword>
<comment type="caution">
    <text evidence="10">The sequence shown here is derived from an EMBL/GenBank/DDBJ whole genome shotgun (WGS) entry which is preliminary data.</text>
</comment>
<dbReference type="InterPro" id="IPR001967">
    <property type="entry name" value="Peptidase_S11_N"/>
</dbReference>
<feature type="active site" description="Acyl-ester intermediate" evidence="7">
    <location>
        <position position="89"/>
    </location>
</feature>
<evidence type="ECO:0000256" key="2">
    <source>
        <dbReference type="ARBA" id="ARBA00022729"/>
    </source>
</evidence>
<dbReference type="GO" id="GO:0006508">
    <property type="term" value="P:proteolysis"/>
    <property type="evidence" value="ECO:0007669"/>
    <property type="project" value="InterPro"/>
</dbReference>
<keyword evidence="3" id="KW-0378">Hydrolase</keyword>
<protein>
    <submittedName>
        <fullName evidence="10">D-alanyl-D-alanine carboxypeptidase (Penicillin-binding protein 5/6)</fullName>
    </submittedName>
</protein>
<feature type="active site" description="Proton acceptor" evidence="7">
    <location>
        <position position="92"/>
    </location>
</feature>